<dbReference type="FunFam" id="3.40.50.720:FF:000374">
    <property type="entry name" value="3-oxoacyl-(Acyl-carrier-protein) reductase"/>
    <property type="match status" value="1"/>
</dbReference>
<dbReference type="SUPFAM" id="SSF51735">
    <property type="entry name" value="NAD(P)-binding Rossmann-fold domains"/>
    <property type="match status" value="1"/>
</dbReference>
<dbReference type="AlphaFoldDB" id="A0A1G7RLW6"/>
<dbReference type="PRINTS" id="PR00081">
    <property type="entry name" value="GDHRDH"/>
</dbReference>
<reference evidence="4 5" key="1">
    <citation type="submission" date="2016-10" db="EMBL/GenBank/DDBJ databases">
        <authorList>
            <person name="de Groot N.N."/>
        </authorList>
    </citation>
    <scope>NUCLEOTIDE SEQUENCE [LARGE SCALE GENOMIC DNA]</scope>
    <source>
        <strain evidence="4 5">DSM 527</strain>
    </source>
</reference>
<dbReference type="InterPro" id="IPR050259">
    <property type="entry name" value="SDR"/>
</dbReference>
<evidence type="ECO:0000256" key="1">
    <source>
        <dbReference type="ARBA" id="ARBA00006484"/>
    </source>
</evidence>
<gene>
    <name evidence="4" type="ORF">SAMN04488121_103522</name>
</gene>
<evidence type="ECO:0000256" key="3">
    <source>
        <dbReference type="ARBA" id="ARBA00023002"/>
    </source>
</evidence>
<dbReference type="OrthoDB" id="9803333at2"/>
<dbReference type="Gene3D" id="3.40.50.720">
    <property type="entry name" value="NAD(P)-binding Rossmann-like Domain"/>
    <property type="match status" value="1"/>
</dbReference>
<evidence type="ECO:0000313" key="4">
    <source>
        <dbReference type="EMBL" id="SDG11761.1"/>
    </source>
</evidence>
<dbReference type="InterPro" id="IPR002347">
    <property type="entry name" value="SDR_fam"/>
</dbReference>
<keyword evidence="3" id="KW-0560">Oxidoreductase</keyword>
<dbReference type="STRING" id="104663.SAMN04488121_103522"/>
<dbReference type="EMBL" id="FNBN01000003">
    <property type="protein sequence ID" value="SDG11761.1"/>
    <property type="molecule type" value="Genomic_DNA"/>
</dbReference>
<accession>A0A1G7RLW6</accession>
<dbReference type="RefSeq" id="WP_089833131.1">
    <property type="nucleotide sequence ID" value="NZ_FNBN01000003.1"/>
</dbReference>
<evidence type="ECO:0000313" key="5">
    <source>
        <dbReference type="Proteomes" id="UP000199045"/>
    </source>
</evidence>
<name>A0A1G7RLW6_CHIFI</name>
<sequence>MKTTKKIALVTGGSRGLGKNMVIELAKNGHHIVFTYNSKKEEAQKVIAEVEKFNVEAVALQLNVSETKSFPAFKASLLKALKEKWDTENIDFLVNNAGIDRASLIADTTEEDFDDLMNTHFKGAYFLTQTLLNVIADGGRIVNLSTGLARFVTPGYAAYSSMKAAIYNFTKYLAKELGPRRINANVVAPGIIETDFTRDALENHPGAKEYLSTQIALGRVGVPDDIGGVVAFLCSERARWITAQCIEASGGMFL</sequence>
<comment type="similarity">
    <text evidence="1">Belongs to the short-chain dehydrogenases/reductases (SDR) family.</text>
</comment>
<dbReference type="PANTHER" id="PTHR42879">
    <property type="entry name" value="3-OXOACYL-(ACYL-CARRIER-PROTEIN) REDUCTASE"/>
    <property type="match status" value="1"/>
</dbReference>
<evidence type="ECO:0000256" key="2">
    <source>
        <dbReference type="ARBA" id="ARBA00022857"/>
    </source>
</evidence>
<dbReference type="Pfam" id="PF13561">
    <property type="entry name" value="adh_short_C2"/>
    <property type="match status" value="1"/>
</dbReference>
<dbReference type="InterPro" id="IPR036291">
    <property type="entry name" value="NAD(P)-bd_dom_sf"/>
</dbReference>
<proteinExistence type="inferred from homology"/>
<organism evidence="4 5">
    <name type="scientific">Chitinophaga filiformis</name>
    <name type="common">Myxococcus filiformis</name>
    <name type="synonym">Flexibacter filiformis</name>
    <dbReference type="NCBI Taxonomy" id="104663"/>
    <lineage>
        <taxon>Bacteria</taxon>
        <taxon>Pseudomonadati</taxon>
        <taxon>Bacteroidota</taxon>
        <taxon>Chitinophagia</taxon>
        <taxon>Chitinophagales</taxon>
        <taxon>Chitinophagaceae</taxon>
        <taxon>Chitinophaga</taxon>
    </lineage>
</organism>
<dbReference type="GO" id="GO:0016491">
    <property type="term" value="F:oxidoreductase activity"/>
    <property type="evidence" value="ECO:0007669"/>
    <property type="project" value="UniProtKB-KW"/>
</dbReference>
<protein>
    <submittedName>
        <fullName evidence="4">NAD(P)-dependent dehydrogenase, short-chain alcohol dehydrogenase family</fullName>
    </submittedName>
</protein>
<dbReference type="PRINTS" id="PR00080">
    <property type="entry name" value="SDRFAMILY"/>
</dbReference>
<dbReference type="Proteomes" id="UP000199045">
    <property type="component" value="Unassembled WGS sequence"/>
</dbReference>
<keyword evidence="2" id="KW-0521">NADP</keyword>
<dbReference type="PANTHER" id="PTHR42879:SF2">
    <property type="entry name" value="3-OXOACYL-[ACYL-CARRIER-PROTEIN] REDUCTASE FABG"/>
    <property type="match status" value="1"/>
</dbReference>